<evidence type="ECO:0000313" key="2">
    <source>
        <dbReference type="Proteomes" id="UP001444661"/>
    </source>
</evidence>
<organism evidence="1 2">
    <name type="scientific">Apiospora rasikravindrae</name>
    <dbReference type="NCBI Taxonomy" id="990691"/>
    <lineage>
        <taxon>Eukaryota</taxon>
        <taxon>Fungi</taxon>
        <taxon>Dikarya</taxon>
        <taxon>Ascomycota</taxon>
        <taxon>Pezizomycotina</taxon>
        <taxon>Sordariomycetes</taxon>
        <taxon>Xylariomycetidae</taxon>
        <taxon>Amphisphaeriales</taxon>
        <taxon>Apiosporaceae</taxon>
        <taxon>Apiospora</taxon>
    </lineage>
</organism>
<evidence type="ECO:0000313" key="1">
    <source>
        <dbReference type="EMBL" id="KAK8016779.1"/>
    </source>
</evidence>
<accession>A0ABR1RPA2</accession>
<name>A0ABR1RPA2_9PEZI</name>
<reference evidence="1 2" key="1">
    <citation type="submission" date="2023-01" db="EMBL/GenBank/DDBJ databases">
        <title>Analysis of 21 Apiospora genomes using comparative genomics revels a genus with tremendous synthesis potential of carbohydrate active enzymes and secondary metabolites.</title>
        <authorList>
            <person name="Sorensen T."/>
        </authorList>
    </citation>
    <scope>NUCLEOTIDE SEQUENCE [LARGE SCALE GENOMIC DNA]</scope>
    <source>
        <strain evidence="1 2">CBS 33761</strain>
    </source>
</reference>
<gene>
    <name evidence="1" type="ORF">PG993_014968</name>
</gene>
<dbReference type="Proteomes" id="UP001444661">
    <property type="component" value="Unassembled WGS sequence"/>
</dbReference>
<keyword evidence="2" id="KW-1185">Reference proteome</keyword>
<proteinExistence type="predicted"/>
<sequence length="143" mass="16591">MDSNTENPNRAAGMGRITLKERERNFRGQEFDQYFFTKKFGQMQVVKEATTYLEILNYTVFNPNHVSVQKDAKNEKTFSPDHISLPKESYKTMMDQFRLPLQALETSTVVGPFFWWAHHEDSDGKHLRNLPSCFAYPFVSSAG</sequence>
<protein>
    <submittedName>
        <fullName evidence="1">Uncharacterized protein</fullName>
    </submittedName>
</protein>
<dbReference type="EMBL" id="JAQQWK010000014">
    <property type="protein sequence ID" value="KAK8016779.1"/>
    <property type="molecule type" value="Genomic_DNA"/>
</dbReference>
<comment type="caution">
    <text evidence="1">The sequence shown here is derived from an EMBL/GenBank/DDBJ whole genome shotgun (WGS) entry which is preliminary data.</text>
</comment>